<evidence type="ECO:0000313" key="3">
    <source>
        <dbReference type="Proteomes" id="UP001296873"/>
    </source>
</evidence>
<evidence type="ECO:0000256" key="1">
    <source>
        <dbReference type="SAM" id="MobiDB-lite"/>
    </source>
</evidence>
<dbReference type="RefSeq" id="WP_200338988.1">
    <property type="nucleotide sequence ID" value="NZ_NRRL01000003.1"/>
</dbReference>
<evidence type="ECO:0000313" key="2">
    <source>
        <dbReference type="EMBL" id="MBK1666930.1"/>
    </source>
</evidence>
<comment type="caution">
    <text evidence="2">The sequence shown here is derived from an EMBL/GenBank/DDBJ whole genome shotgun (WGS) entry which is preliminary data.</text>
</comment>
<dbReference type="InterPro" id="IPR022283">
    <property type="entry name" value="PRTRC_protein-F"/>
</dbReference>
<protein>
    <recommendedName>
        <fullName evidence="4">PRTRC system protein F</fullName>
    </recommendedName>
</protein>
<keyword evidence="3" id="KW-1185">Reference proteome</keyword>
<dbReference type="EMBL" id="NRRL01000003">
    <property type="protein sequence ID" value="MBK1666930.1"/>
    <property type="molecule type" value="Genomic_DNA"/>
</dbReference>
<proteinExistence type="predicted"/>
<reference evidence="2 3" key="1">
    <citation type="journal article" date="2020" name="Microorganisms">
        <title>Osmotic Adaptation and Compatible Solute Biosynthesis of Phototrophic Bacteria as Revealed from Genome Analyses.</title>
        <authorList>
            <person name="Imhoff J.F."/>
            <person name="Rahn T."/>
            <person name="Kunzel S."/>
            <person name="Keller A."/>
            <person name="Neulinger S.C."/>
        </authorList>
    </citation>
    <scope>NUCLEOTIDE SEQUENCE [LARGE SCALE GENOMIC DNA]</scope>
    <source>
        <strain evidence="2 3">DSM 9895</strain>
    </source>
</reference>
<sequence length="403" mass="44543">MPVLATTSSQDQADRLLLPGLLTGPEGTAGTDDESGERDPAARHHPVRQSPVGAPAAASLSLPALPREIPNRIELCDRQDLDFTIAEGLVHAGWLNSNTLAISESVEQAIQRALVDGLTGGFEPALHDLILTIDNDVQPDAYGFAHPEAGDHLNLILSLGEVHCPPIGRKLMQMCRGDTRPARAVLLCLEVAGNKGVPLFTPEIARYQLEMLHWHGCQSQREARAELMSMGEHPSEFDLISDQEAFGYMPRWTTDTSPALRGSGWNPFQDSLERAVDVILGPWIKRLPTELIELCSSTLETAHKQKWPLWMDPDTNFALVDFEDCDQCFCTVVRWSPDDAMLRLFDDWAEYTQQHGSVGNVTRRTVPAAEPGRAATVLNDFKATFDILRATDQLLQLLVEEDQ</sequence>
<accession>A0ABS1D991</accession>
<dbReference type="Proteomes" id="UP001296873">
    <property type="component" value="Unassembled WGS sequence"/>
</dbReference>
<organism evidence="2 3">
    <name type="scientific">Rhodovibrio sodomensis</name>
    <dbReference type="NCBI Taxonomy" id="1088"/>
    <lineage>
        <taxon>Bacteria</taxon>
        <taxon>Pseudomonadati</taxon>
        <taxon>Pseudomonadota</taxon>
        <taxon>Alphaproteobacteria</taxon>
        <taxon>Rhodospirillales</taxon>
        <taxon>Rhodovibrionaceae</taxon>
        <taxon>Rhodovibrio</taxon>
    </lineage>
</organism>
<name>A0ABS1D991_9PROT</name>
<dbReference type="Pfam" id="PF14456">
    <property type="entry name" value="alpha-hel2"/>
    <property type="match status" value="1"/>
</dbReference>
<dbReference type="NCBIfam" id="TIGR03742">
    <property type="entry name" value="PRTRC_F"/>
    <property type="match status" value="1"/>
</dbReference>
<feature type="compositionally biased region" description="Low complexity" evidence="1">
    <location>
        <begin position="19"/>
        <end position="30"/>
    </location>
</feature>
<feature type="region of interest" description="Disordered" evidence="1">
    <location>
        <begin position="19"/>
        <end position="57"/>
    </location>
</feature>
<evidence type="ECO:0008006" key="4">
    <source>
        <dbReference type="Google" id="ProtNLM"/>
    </source>
</evidence>
<gene>
    <name evidence="2" type="ORF">CKO28_02590</name>
</gene>